<proteinExistence type="predicted"/>
<feature type="compositionally biased region" description="Polar residues" evidence="1">
    <location>
        <begin position="383"/>
        <end position="392"/>
    </location>
</feature>
<feature type="region of interest" description="Disordered" evidence="1">
    <location>
        <begin position="1"/>
        <end position="28"/>
    </location>
</feature>
<keyword evidence="3" id="KW-1185">Reference proteome</keyword>
<organism evidence="2 3">
    <name type="scientific">Turnera subulata</name>
    <dbReference type="NCBI Taxonomy" id="218843"/>
    <lineage>
        <taxon>Eukaryota</taxon>
        <taxon>Viridiplantae</taxon>
        <taxon>Streptophyta</taxon>
        <taxon>Embryophyta</taxon>
        <taxon>Tracheophyta</taxon>
        <taxon>Spermatophyta</taxon>
        <taxon>Magnoliopsida</taxon>
        <taxon>eudicotyledons</taxon>
        <taxon>Gunneridae</taxon>
        <taxon>Pentapetalae</taxon>
        <taxon>rosids</taxon>
        <taxon>fabids</taxon>
        <taxon>Malpighiales</taxon>
        <taxon>Passifloraceae</taxon>
        <taxon>Turnera</taxon>
    </lineage>
</organism>
<protein>
    <submittedName>
        <fullName evidence="2">Uncharacterized protein</fullName>
    </submittedName>
</protein>
<evidence type="ECO:0000313" key="3">
    <source>
        <dbReference type="Proteomes" id="UP001141552"/>
    </source>
</evidence>
<feature type="compositionally biased region" description="Polar residues" evidence="1">
    <location>
        <begin position="144"/>
        <end position="156"/>
    </location>
</feature>
<feature type="compositionally biased region" description="Basic residues" evidence="1">
    <location>
        <begin position="283"/>
        <end position="292"/>
    </location>
</feature>
<evidence type="ECO:0000313" key="2">
    <source>
        <dbReference type="EMBL" id="KAJ4833884.1"/>
    </source>
</evidence>
<evidence type="ECO:0000256" key="1">
    <source>
        <dbReference type="SAM" id="MobiDB-lite"/>
    </source>
</evidence>
<feature type="compositionally biased region" description="Basic residues" evidence="1">
    <location>
        <begin position="1"/>
        <end position="15"/>
    </location>
</feature>
<feature type="region of interest" description="Disordered" evidence="1">
    <location>
        <begin position="129"/>
        <end position="392"/>
    </location>
</feature>
<feature type="compositionally biased region" description="Basic residues" evidence="1">
    <location>
        <begin position="349"/>
        <end position="365"/>
    </location>
</feature>
<reference evidence="2" key="2">
    <citation type="journal article" date="2023" name="Plants (Basel)">
        <title>Annotation of the Turnera subulata (Passifloraceae) Draft Genome Reveals the S-Locus Evolved after the Divergence of Turneroideae from Passifloroideae in a Stepwise Manner.</title>
        <authorList>
            <person name="Henning P.M."/>
            <person name="Roalson E.H."/>
            <person name="Mir W."/>
            <person name="McCubbin A.G."/>
            <person name="Shore J.S."/>
        </authorList>
    </citation>
    <scope>NUCLEOTIDE SEQUENCE</scope>
    <source>
        <strain evidence="2">F60SS</strain>
    </source>
</reference>
<reference evidence="2" key="1">
    <citation type="submission" date="2022-02" db="EMBL/GenBank/DDBJ databases">
        <authorList>
            <person name="Henning P.M."/>
            <person name="McCubbin A.G."/>
            <person name="Shore J.S."/>
        </authorList>
    </citation>
    <scope>NUCLEOTIDE SEQUENCE</scope>
    <source>
        <strain evidence="2">F60SS</strain>
        <tissue evidence="2">Leaves</tissue>
    </source>
</reference>
<accession>A0A9Q0FLU7</accession>
<comment type="caution">
    <text evidence="2">The sequence shown here is derived from an EMBL/GenBank/DDBJ whole genome shotgun (WGS) entry which is preliminary data.</text>
</comment>
<dbReference type="Proteomes" id="UP001141552">
    <property type="component" value="Unassembled WGS sequence"/>
</dbReference>
<name>A0A9Q0FLU7_9ROSI</name>
<feature type="compositionally biased region" description="Basic and acidic residues" evidence="1">
    <location>
        <begin position="317"/>
        <end position="328"/>
    </location>
</feature>
<feature type="compositionally biased region" description="Basic residues" evidence="1">
    <location>
        <begin position="185"/>
        <end position="194"/>
    </location>
</feature>
<sequence>MSEKAKKKRRKRHKLLLSPAKPLEEHKHDDVDLKGNATLSDHLSFHRTAHASFYSNCKCHEKEAVQEQECRGAASEPSLVLDDHHILPFAASDDMKGSVANFGNPGMEAVEEREHEDADTGNLSEVEMQEHEDAGTQKDFLLGDNSTVKDSPSIASYLSVEEVKEDQESRDPNVEDNTPVQPEKAKKKRKKRRQTLLSTSEPLEGHRHDDTDTGCISVPDDNSNAEDKDNSSISEKAPKKRKKHSQPLLFSSEPLEGQKHEDLDADNIPALDDDSNVKDKEKAKRKKKKHHQPPLSSSQPLEGHRHEDTDAGSIFIPDHDLNVEDKDNSSIPSSPVYSLLNPGKVGEKQRRHRKKNLSPSKHLKQVQHGNIGAQSIPVPGDGSNINDNSSVPSSLGHNLFLISECRENQGKT</sequence>
<dbReference type="EMBL" id="JAKUCV010004838">
    <property type="protein sequence ID" value="KAJ4833884.1"/>
    <property type="molecule type" value="Genomic_DNA"/>
</dbReference>
<gene>
    <name evidence="2" type="ORF">Tsubulata_047729</name>
</gene>
<dbReference type="AlphaFoldDB" id="A0A9Q0FLU7"/>